<comment type="caution">
    <text evidence="1">The sequence shown here is derived from an EMBL/GenBank/DDBJ whole genome shotgun (WGS) entry which is preliminary data.</text>
</comment>
<keyword evidence="2" id="KW-1185">Reference proteome</keyword>
<name>A0ACC2UW37_9TREE</name>
<evidence type="ECO:0000313" key="2">
    <source>
        <dbReference type="Proteomes" id="UP001227268"/>
    </source>
</evidence>
<dbReference type="Proteomes" id="UP001227268">
    <property type="component" value="Unassembled WGS sequence"/>
</dbReference>
<sequence>MVNQLQDITSAIAVPPVLGNRLNSSNTSDDVTTPAAVEDSKAKDGLSTVTELASGPPLTAPDPPKGKKAVVKKALQDLWIFLKTPLGFVVGIYGFLVVVWGAALVIILAGWTPMTKNTQDIWVEICSQVLNGLFTVTGIGLIPWRVQDAWHMSVITRYRRKVIKLTERSQSRSREEEAHRAFLKDHLAVDISFLSEPERERLARSETKFTKSQPWYNAQETSTHTVRGVAPEKVLS</sequence>
<organism evidence="1 2">
    <name type="scientific">Naganishia friedmannii</name>
    <dbReference type="NCBI Taxonomy" id="89922"/>
    <lineage>
        <taxon>Eukaryota</taxon>
        <taxon>Fungi</taxon>
        <taxon>Dikarya</taxon>
        <taxon>Basidiomycota</taxon>
        <taxon>Agaricomycotina</taxon>
        <taxon>Tremellomycetes</taxon>
        <taxon>Filobasidiales</taxon>
        <taxon>Filobasidiaceae</taxon>
        <taxon>Naganishia</taxon>
    </lineage>
</organism>
<evidence type="ECO:0000313" key="1">
    <source>
        <dbReference type="EMBL" id="KAJ9091285.1"/>
    </source>
</evidence>
<dbReference type="EMBL" id="JASBWT010000057">
    <property type="protein sequence ID" value="KAJ9091285.1"/>
    <property type="molecule type" value="Genomic_DNA"/>
</dbReference>
<gene>
    <name evidence="1" type="ORF">QFC21_007274</name>
</gene>
<reference evidence="1" key="1">
    <citation type="submission" date="2023-04" db="EMBL/GenBank/DDBJ databases">
        <title>Draft Genome sequencing of Naganishia species isolated from polar environments using Oxford Nanopore Technology.</title>
        <authorList>
            <person name="Leo P."/>
            <person name="Venkateswaran K."/>
        </authorList>
    </citation>
    <scope>NUCLEOTIDE SEQUENCE</scope>
    <source>
        <strain evidence="1">MNA-CCFEE 5423</strain>
    </source>
</reference>
<protein>
    <submittedName>
        <fullName evidence="1">Uncharacterized protein</fullName>
    </submittedName>
</protein>
<accession>A0ACC2UW37</accession>
<proteinExistence type="predicted"/>